<sequence length="297" mass="32159">MTAHPDPDDRHFSSSLSAESGGRTALRMERRLAHPPQRVWDAITRPAQLAKWFPSEVSVDLRPGGEIGFHFPGEPGPGPAMTGRVTDADEPRLFAFTWGEDHLSWEITPDGEGGSLLRLVHTFGDRFGAASFASGWQVCVTALGQVLDGGPVDVERDTGGTLHEAYLARFGELTRGRVEETDGGGRRVRFERQLVRPAEVVWDRLTGGVEPLTGSPVPPGFTADKVPAGPVTDVRAPELLAYAWHPEGEVRWELGPGTGHGPRLVLTQTGPRDFDTGGALAVWRARVEELAAGLLDR</sequence>
<proteinExistence type="inferred from homology"/>
<evidence type="ECO:0000313" key="4">
    <source>
        <dbReference type="EMBL" id="WUX51772.1"/>
    </source>
</evidence>
<gene>
    <name evidence="4" type="ORF">OG442_09610</name>
</gene>
<keyword evidence="5" id="KW-1185">Reference proteome</keyword>
<protein>
    <submittedName>
        <fullName evidence="4">SRPBCC family protein</fullName>
    </submittedName>
</protein>
<dbReference type="RefSeq" id="WP_329075444.1">
    <property type="nucleotide sequence ID" value="NZ_CP109389.1"/>
</dbReference>
<name>A0ABZ1ZZ95_STRNV</name>
<evidence type="ECO:0000256" key="1">
    <source>
        <dbReference type="ARBA" id="ARBA00006817"/>
    </source>
</evidence>
<dbReference type="CDD" id="cd08899">
    <property type="entry name" value="SRPBCC_CalC_Aha1-like_6"/>
    <property type="match status" value="1"/>
</dbReference>
<dbReference type="SUPFAM" id="SSF55961">
    <property type="entry name" value="Bet v1-like"/>
    <property type="match status" value="2"/>
</dbReference>
<evidence type="ECO:0000313" key="5">
    <source>
        <dbReference type="Proteomes" id="UP001432209"/>
    </source>
</evidence>
<feature type="compositionally biased region" description="Basic and acidic residues" evidence="2">
    <location>
        <begin position="1"/>
        <end position="12"/>
    </location>
</feature>
<accession>A0ABZ1ZZ95</accession>
<feature type="domain" description="Activator of Hsp90 ATPase homologue 1/2-like C-terminal" evidence="3">
    <location>
        <begin position="34"/>
        <end position="147"/>
    </location>
</feature>
<organism evidence="4 5">
    <name type="scientific">Streptomyces niveus</name>
    <name type="common">Streptomyces spheroides</name>
    <dbReference type="NCBI Taxonomy" id="193462"/>
    <lineage>
        <taxon>Bacteria</taxon>
        <taxon>Bacillati</taxon>
        <taxon>Actinomycetota</taxon>
        <taxon>Actinomycetes</taxon>
        <taxon>Kitasatosporales</taxon>
        <taxon>Streptomycetaceae</taxon>
        <taxon>Streptomyces</taxon>
    </lineage>
</organism>
<dbReference type="EMBL" id="CP109495">
    <property type="protein sequence ID" value="WUX51772.1"/>
    <property type="molecule type" value="Genomic_DNA"/>
</dbReference>
<dbReference type="InterPro" id="IPR013538">
    <property type="entry name" value="ASHA1/2-like_C"/>
</dbReference>
<reference evidence="4" key="1">
    <citation type="submission" date="2022-10" db="EMBL/GenBank/DDBJ databases">
        <title>The complete genomes of actinobacterial strains from the NBC collection.</title>
        <authorList>
            <person name="Joergensen T.S."/>
            <person name="Alvarez Arevalo M."/>
            <person name="Sterndorff E.B."/>
            <person name="Faurdal D."/>
            <person name="Vuksanovic O."/>
            <person name="Mourched A.-S."/>
            <person name="Charusanti P."/>
            <person name="Shaw S."/>
            <person name="Blin K."/>
            <person name="Weber T."/>
        </authorList>
    </citation>
    <scope>NUCLEOTIDE SEQUENCE</scope>
    <source>
        <strain evidence="4">NBC_01432</strain>
    </source>
</reference>
<dbReference type="Pfam" id="PF08327">
    <property type="entry name" value="AHSA1"/>
    <property type="match status" value="1"/>
</dbReference>
<feature type="region of interest" description="Disordered" evidence="2">
    <location>
        <begin position="1"/>
        <end position="24"/>
    </location>
</feature>
<evidence type="ECO:0000256" key="2">
    <source>
        <dbReference type="SAM" id="MobiDB-lite"/>
    </source>
</evidence>
<dbReference type="Proteomes" id="UP001432209">
    <property type="component" value="Chromosome"/>
</dbReference>
<evidence type="ECO:0000259" key="3">
    <source>
        <dbReference type="Pfam" id="PF08327"/>
    </source>
</evidence>
<dbReference type="InterPro" id="IPR023393">
    <property type="entry name" value="START-like_dom_sf"/>
</dbReference>
<dbReference type="Gene3D" id="3.30.530.20">
    <property type="match status" value="2"/>
</dbReference>
<comment type="similarity">
    <text evidence="1">Belongs to the AHA1 family.</text>
</comment>